<proteinExistence type="predicted"/>
<organism evidence="2 3">
    <name type="scientific">Flavobacterium soyae</name>
    <dbReference type="NCBI Taxonomy" id="2903098"/>
    <lineage>
        <taxon>Bacteria</taxon>
        <taxon>Pseudomonadati</taxon>
        <taxon>Bacteroidota</taxon>
        <taxon>Flavobacteriia</taxon>
        <taxon>Flavobacteriales</taxon>
        <taxon>Flavobacteriaceae</taxon>
        <taxon>Flavobacterium</taxon>
    </lineage>
</organism>
<feature type="transmembrane region" description="Helical" evidence="1">
    <location>
        <begin position="6"/>
        <end position="26"/>
    </location>
</feature>
<evidence type="ECO:0000313" key="3">
    <source>
        <dbReference type="Proteomes" id="UP001623852"/>
    </source>
</evidence>
<keyword evidence="1" id="KW-1133">Transmembrane helix</keyword>
<feature type="transmembrane region" description="Helical" evidence="1">
    <location>
        <begin position="74"/>
        <end position="100"/>
    </location>
</feature>
<sequence>MFGTTPLILIVLPLLFQLIFGTIAILKPIFLRFKAVLITNIVLQIVLSIVSFYIGSYNFSKYFEQNPTSTRCGMPLIGLASFIIFSSLVLLIVIIIQYFVKRLLDRKTKL</sequence>
<dbReference type="RefSeq" id="WP_406843183.1">
    <property type="nucleotide sequence ID" value="NZ_CP150845.1"/>
</dbReference>
<name>A0ABZ2UF94_9FLAO</name>
<accession>A0ABZ2UF94</accession>
<keyword evidence="1" id="KW-0472">Membrane</keyword>
<keyword evidence="1" id="KW-0812">Transmembrane</keyword>
<dbReference type="Proteomes" id="UP001623852">
    <property type="component" value="Chromosome"/>
</dbReference>
<evidence type="ECO:0000256" key="1">
    <source>
        <dbReference type="SAM" id="Phobius"/>
    </source>
</evidence>
<protein>
    <submittedName>
        <fullName evidence="2">Uncharacterized protein</fullName>
    </submittedName>
</protein>
<dbReference type="EMBL" id="CP150845">
    <property type="protein sequence ID" value="WYZ18169.1"/>
    <property type="molecule type" value="Genomic_DNA"/>
</dbReference>
<keyword evidence="3" id="KW-1185">Reference proteome</keyword>
<feature type="transmembrane region" description="Helical" evidence="1">
    <location>
        <begin position="33"/>
        <end position="54"/>
    </location>
</feature>
<gene>
    <name evidence="2" type="ORF">AABD74_13485</name>
</gene>
<reference evidence="2 3" key="1">
    <citation type="submission" date="2024-03" db="EMBL/GenBank/DDBJ databases">
        <title>Flavobacterium soyae.</title>
        <authorList>
            <person name="Zheng W."/>
        </authorList>
    </citation>
    <scope>NUCLEOTIDE SEQUENCE [LARGE SCALE GENOMIC DNA]</scope>
    <source>
        <strain evidence="2 3">55</strain>
    </source>
</reference>
<evidence type="ECO:0000313" key="2">
    <source>
        <dbReference type="EMBL" id="WYZ18169.1"/>
    </source>
</evidence>